<sequence>MYEVTKLINNKKTSLRWLEGISSGAVSTFPR</sequence>
<evidence type="ECO:0000313" key="2">
    <source>
        <dbReference type="Proteomes" id="UP000183400"/>
    </source>
</evidence>
<dbReference type="Proteomes" id="UP000183400">
    <property type="component" value="Unassembled WGS sequence"/>
</dbReference>
<name>A0A1H3FXH5_9RHOB</name>
<organism evidence="1 2">
    <name type="scientific">Ruegeria halocynthiae</name>
    <dbReference type="NCBI Taxonomy" id="985054"/>
    <lineage>
        <taxon>Bacteria</taxon>
        <taxon>Pseudomonadati</taxon>
        <taxon>Pseudomonadota</taxon>
        <taxon>Alphaproteobacteria</taxon>
        <taxon>Rhodobacterales</taxon>
        <taxon>Roseobacteraceae</taxon>
        <taxon>Ruegeria</taxon>
    </lineage>
</organism>
<proteinExistence type="predicted"/>
<evidence type="ECO:0000313" key="1">
    <source>
        <dbReference type="EMBL" id="SDX95681.1"/>
    </source>
</evidence>
<accession>A0A1H3FXH5</accession>
<protein>
    <submittedName>
        <fullName evidence="1">Uncharacterized protein</fullName>
    </submittedName>
</protein>
<dbReference type="AlphaFoldDB" id="A0A1H3FXH5"/>
<keyword evidence="2" id="KW-1185">Reference proteome</keyword>
<gene>
    <name evidence="1" type="ORF">SAMN05444358_1209</name>
</gene>
<dbReference type="EMBL" id="FNNP01000020">
    <property type="protein sequence ID" value="SDX95681.1"/>
    <property type="molecule type" value="Genomic_DNA"/>
</dbReference>
<reference evidence="2" key="1">
    <citation type="submission" date="2016-10" db="EMBL/GenBank/DDBJ databases">
        <authorList>
            <person name="Varghese N."/>
            <person name="Submissions S."/>
        </authorList>
    </citation>
    <scope>NUCLEOTIDE SEQUENCE [LARGE SCALE GENOMIC DNA]</scope>
    <source>
        <strain evidence="2">DSM 27839</strain>
    </source>
</reference>